<dbReference type="AlphaFoldDB" id="A0A399IY12"/>
<comment type="caution">
    <text evidence="2">The sequence shown here is derived from an EMBL/GenBank/DDBJ whole genome shotgun (WGS) entry which is preliminary data.</text>
</comment>
<dbReference type="Proteomes" id="UP000265848">
    <property type="component" value="Unassembled WGS sequence"/>
</dbReference>
<evidence type="ECO:0000313" key="3">
    <source>
        <dbReference type="Proteomes" id="UP000265848"/>
    </source>
</evidence>
<feature type="compositionally biased region" description="Pro residues" evidence="1">
    <location>
        <begin position="538"/>
        <end position="554"/>
    </location>
</feature>
<feature type="region of interest" description="Disordered" evidence="1">
    <location>
        <begin position="340"/>
        <end position="440"/>
    </location>
</feature>
<feature type="compositionally biased region" description="Low complexity" evidence="1">
    <location>
        <begin position="374"/>
        <end position="411"/>
    </location>
</feature>
<dbReference type="RefSeq" id="WP_119399724.1">
    <property type="nucleotide sequence ID" value="NZ_QWJJ01000012.1"/>
</dbReference>
<reference evidence="2 3" key="1">
    <citation type="submission" date="2018-08" db="EMBL/GenBank/DDBJ databases">
        <title>Pseudooceanicola sediminis CY03 in the family Rhodobacteracea.</title>
        <authorList>
            <person name="Zhang Y.-J."/>
        </authorList>
    </citation>
    <scope>NUCLEOTIDE SEQUENCE [LARGE SCALE GENOMIC DNA]</scope>
    <source>
        <strain evidence="2 3">CY03</strain>
    </source>
</reference>
<sequence>MRPNFALNFTTAGLALFQRTAAGWAQVGHVDLGSATFDADIEALRQQGAARDPAPMRTRLVIPDDQIRFLDIATGPVGETQRRDMVMGALVGKTPYQIEELAISWSATGDTTQIAAVARETLEEAEGFATRYGFNPVSFVAMPDPGLYTGEPYFGPTYFATHDLVAETTAADVAPAVTQDPPPVPPLQGVHSDEPATVTTRDRQLMLPDIDLPPRAAFAAPAAAPERTTPPPPAPVAPAPVAAPLSGAHAEPGCVPPPPVPTRPAVRQPPTPVPSTLTEDEADKMTIFGARGEQEVAPQTRRKRRLTLIGVAVLATAAVALLSNPTGRSALFSLVAPPPEVASVTTSPSTTPEPQAAPETEAATPAPSAPAQPTPQTDADTQTAAVTPASPSPASTADTPTDAAPSEDPTAGTATTAQLDAPAPILTRRPDPATPAEAAARYAATGIWQRAPTQSLPPLPSELGEIRFSEVTTPERVQDVVGLPSPDDRTVIATGLQAPPNPPAPDQTFALDDRGFVAGTAEGALTPQGHLVYLGPPSVVPPPRPGDTTPPPATDPETDPDAATPDAASQAAPEATSDATSDATADATDGPDAPAETPALALPPPGQLHPKARPEGLIAQQAQEEADPEELSDLEEMGSDLATDEALRPRARPNDFAAAIAAAQAASRPLAVPQIQAPTVQPPGPTRASVAQQATAKRAIRLNDINLIGVMGKPSDRSALVRLSNGRIEKVKVGDALDGGRVAAIGEDELRYVKSNRNLTLRMPKDG</sequence>
<feature type="compositionally biased region" description="Acidic residues" evidence="1">
    <location>
        <begin position="624"/>
        <end position="637"/>
    </location>
</feature>
<feature type="compositionally biased region" description="Low complexity" evidence="1">
    <location>
        <begin position="561"/>
        <end position="600"/>
    </location>
</feature>
<dbReference type="OrthoDB" id="7870459at2"/>
<feature type="region of interest" description="Disordered" evidence="1">
    <location>
        <begin position="480"/>
        <end position="509"/>
    </location>
</feature>
<dbReference type="EMBL" id="QWJJ01000012">
    <property type="protein sequence ID" value="RII38073.1"/>
    <property type="molecule type" value="Genomic_DNA"/>
</dbReference>
<evidence type="ECO:0000256" key="1">
    <source>
        <dbReference type="SAM" id="MobiDB-lite"/>
    </source>
</evidence>
<evidence type="ECO:0008006" key="4">
    <source>
        <dbReference type="Google" id="ProtNLM"/>
    </source>
</evidence>
<proteinExistence type="predicted"/>
<gene>
    <name evidence="2" type="ORF">DL237_14125</name>
</gene>
<feature type="compositionally biased region" description="Low complexity" evidence="1">
    <location>
        <begin position="341"/>
        <end position="366"/>
    </location>
</feature>
<feature type="compositionally biased region" description="Pro residues" evidence="1">
    <location>
        <begin position="254"/>
        <end position="273"/>
    </location>
</feature>
<feature type="region of interest" description="Disordered" evidence="1">
    <location>
        <begin position="526"/>
        <end position="637"/>
    </location>
</feature>
<name>A0A399IY12_9RHOB</name>
<protein>
    <recommendedName>
        <fullName evidence="4">Translation initiation factor 2</fullName>
    </recommendedName>
</protein>
<organism evidence="2 3">
    <name type="scientific">Pseudooceanicola sediminis</name>
    <dbReference type="NCBI Taxonomy" id="2211117"/>
    <lineage>
        <taxon>Bacteria</taxon>
        <taxon>Pseudomonadati</taxon>
        <taxon>Pseudomonadota</taxon>
        <taxon>Alphaproteobacteria</taxon>
        <taxon>Rhodobacterales</taxon>
        <taxon>Paracoccaceae</taxon>
        <taxon>Pseudooceanicola</taxon>
    </lineage>
</organism>
<accession>A0A399IY12</accession>
<evidence type="ECO:0000313" key="2">
    <source>
        <dbReference type="EMBL" id="RII38073.1"/>
    </source>
</evidence>
<feature type="region of interest" description="Disordered" evidence="1">
    <location>
        <begin position="220"/>
        <end position="281"/>
    </location>
</feature>
<feature type="compositionally biased region" description="Pro residues" evidence="1">
    <location>
        <begin position="228"/>
        <end position="238"/>
    </location>
</feature>
<keyword evidence="3" id="KW-1185">Reference proteome</keyword>